<dbReference type="AlphaFoldDB" id="A0A0F9PU58"/>
<comment type="caution">
    <text evidence="1">The sequence shown here is derived from an EMBL/GenBank/DDBJ whole genome shotgun (WGS) entry which is preliminary data.</text>
</comment>
<evidence type="ECO:0000313" key="1">
    <source>
        <dbReference type="EMBL" id="KKN04616.1"/>
    </source>
</evidence>
<reference evidence="1" key="1">
    <citation type="journal article" date="2015" name="Nature">
        <title>Complex archaea that bridge the gap between prokaryotes and eukaryotes.</title>
        <authorList>
            <person name="Spang A."/>
            <person name="Saw J.H."/>
            <person name="Jorgensen S.L."/>
            <person name="Zaremba-Niedzwiedzka K."/>
            <person name="Martijn J."/>
            <person name="Lind A.E."/>
            <person name="van Eijk R."/>
            <person name="Schleper C."/>
            <person name="Guy L."/>
            <person name="Ettema T.J."/>
        </authorList>
    </citation>
    <scope>NUCLEOTIDE SEQUENCE</scope>
</reference>
<name>A0A0F9PU58_9ZZZZ</name>
<accession>A0A0F9PU58</accession>
<protein>
    <submittedName>
        <fullName evidence="1">Uncharacterized protein</fullName>
    </submittedName>
</protein>
<dbReference type="EMBL" id="LAZR01004897">
    <property type="protein sequence ID" value="KKN04616.1"/>
    <property type="molecule type" value="Genomic_DNA"/>
</dbReference>
<gene>
    <name evidence="1" type="ORF">LCGC14_1095610</name>
</gene>
<proteinExistence type="predicted"/>
<organism evidence="1">
    <name type="scientific">marine sediment metagenome</name>
    <dbReference type="NCBI Taxonomy" id="412755"/>
    <lineage>
        <taxon>unclassified sequences</taxon>
        <taxon>metagenomes</taxon>
        <taxon>ecological metagenomes</taxon>
    </lineage>
</organism>
<sequence>MGESKMAEVAYQVATYSGTLYVNCGEDDDSETIKAKARAKLVRQCGPLPFGYESFKIKTIS</sequence>